<dbReference type="PANTHER" id="PTHR12631">
    <property type="entry name" value="ALPHA-L-IDURONIDASE"/>
    <property type="match status" value="1"/>
</dbReference>
<dbReference type="STRING" id="1770053.SAMN05216551_111184"/>
<dbReference type="Gene3D" id="3.20.20.80">
    <property type="entry name" value="Glycosidases"/>
    <property type="match status" value="1"/>
</dbReference>
<dbReference type="InterPro" id="IPR049166">
    <property type="entry name" value="GH39_cat"/>
</dbReference>
<evidence type="ECO:0000313" key="6">
    <source>
        <dbReference type="Proteomes" id="UP000243719"/>
    </source>
</evidence>
<accession>A0A1H2PTI5</accession>
<dbReference type="SUPFAM" id="SSF51445">
    <property type="entry name" value="(Trans)glycosidases"/>
    <property type="match status" value="1"/>
</dbReference>
<keyword evidence="3" id="KW-0326">Glycosidase</keyword>
<proteinExistence type="inferred from homology"/>
<dbReference type="PANTHER" id="PTHR12631:SF10">
    <property type="entry name" value="BETA-XYLOSIDASE-LIKE PROTEIN-RELATED"/>
    <property type="match status" value="1"/>
</dbReference>
<comment type="similarity">
    <text evidence="1">Belongs to the glycosyl hydrolase 39 family.</text>
</comment>
<evidence type="ECO:0000313" key="5">
    <source>
        <dbReference type="EMBL" id="SDV50424.1"/>
    </source>
</evidence>
<protein>
    <submittedName>
        <fullName evidence="5">Glycosyl hydrolases family 39</fullName>
    </submittedName>
</protein>
<dbReference type="InterPro" id="IPR051923">
    <property type="entry name" value="Glycosyl_Hydrolase_39"/>
</dbReference>
<gene>
    <name evidence="5" type="ORF">SAMN05216551_111184</name>
</gene>
<feature type="domain" description="Glycosyl hydrolases family 39 N-terminal catalytic" evidence="4">
    <location>
        <begin position="103"/>
        <end position="300"/>
    </location>
</feature>
<dbReference type="InterPro" id="IPR017853">
    <property type="entry name" value="GH"/>
</dbReference>
<evidence type="ECO:0000256" key="1">
    <source>
        <dbReference type="ARBA" id="ARBA00008875"/>
    </source>
</evidence>
<dbReference type="GO" id="GO:0004553">
    <property type="term" value="F:hydrolase activity, hydrolyzing O-glycosyl compounds"/>
    <property type="evidence" value="ECO:0007669"/>
    <property type="project" value="TreeGrafter"/>
</dbReference>
<dbReference type="Proteomes" id="UP000243719">
    <property type="component" value="Unassembled WGS sequence"/>
</dbReference>
<dbReference type="EMBL" id="FNLO01000011">
    <property type="protein sequence ID" value="SDV50424.1"/>
    <property type="molecule type" value="Genomic_DNA"/>
</dbReference>
<keyword evidence="6" id="KW-1185">Reference proteome</keyword>
<dbReference type="RefSeq" id="WP_170845207.1">
    <property type="nucleotide sequence ID" value="NZ_FNLO01000011.1"/>
</dbReference>
<reference evidence="6" key="1">
    <citation type="submission" date="2016-09" db="EMBL/GenBank/DDBJ databases">
        <authorList>
            <person name="Varghese N."/>
            <person name="Submissions S."/>
        </authorList>
    </citation>
    <scope>NUCLEOTIDE SEQUENCE [LARGE SCALE GENOMIC DNA]</scope>
    <source>
        <strain evidence="6">JS23</strain>
    </source>
</reference>
<evidence type="ECO:0000256" key="3">
    <source>
        <dbReference type="ARBA" id="ARBA00023295"/>
    </source>
</evidence>
<keyword evidence="2 5" id="KW-0378">Hydrolase</keyword>
<sequence>MSDRDLSAFVDDTIDAPRRRTLRRLAGFAALPLLPACLPGCGGDTGVARGYRDVSIDASAPGAPIRSLRGVNGPPLPGVQASGHIPSGTTAVKPIFNPRCLDLRDAYRKMGIDFVRTHDVDAFGTGDLDGSAPNRMFPELGADPTDPASYRFQAMDRVMAGVADCGATPFFRLGRSDRSMIAQIGNGGPPADMDRFAEAAAYVVRHYNQGWANGRRDDVRYWEIWNEPDIRPWFWTGDTDQYFQLYAKVARSLQRVDPTLRIGGPSSVVNSNAFGLERDFLDFVRRERLPLDFYSMHWYPVFDDPFDLVRIARKFRTLLDQHGFGATELHLNEWNYALRSHTTEARHAAFVAVSLMLLQDAPVDRAAMYARTMPLIHDDGELTAAGQVFVALAGFDGMHRLSMSGGDDEGFAVLGGLSPDARRARVLIANYEIDADHLGPLPNGNDIEVLPDVVLTVPDRRTITYRNNAGYRLSLDGLRWPRGARVSRHRIDEQRRLERVETIDVAPGQRLERAMPPSTVELLLAEAL</sequence>
<evidence type="ECO:0000259" key="4">
    <source>
        <dbReference type="Pfam" id="PF01229"/>
    </source>
</evidence>
<organism evidence="5 6">
    <name type="scientific">Chitinasiproducens palmae</name>
    <dbReference type="NCBI Taxonomy" id="1770053"/>
    <lineage>
        <taxon>Bacteria</taxon>
        <taxon>Pseudomonadati</taxon>
        <taxon>Pseudomonadota</taxon>
        <taxon>Betaproteobacteria</taxon>
        <taxon>Burkholderiales</taxon>
        <taxon>Burkholderiaceae</taxon>
        <taxon>Chitinasiproducens</taxon>
    </lineage>
</organism>
<dbReference type="AlphaFoldDB" id="A0A1H2PTI5"/>
<dbReference type="Pfam" id="PF01229">
    <property type="entry name" value="Glyco_hydro_39"/>
    <property type="match status" value="1"/>
</dbReference>
<evidence type="ECO:0000256" key="2">
    <source>
        <dbReference type="ARBA" id="ARBA00022801"/>
    </source>
</evidence>
<name>A0A1H2PTI5_9BURK</name>